<dbReference type="EMBL" id="RCMK01000196">
    <property type="protein sequence ID" value="KAG2944817.1"/>
    <property type="molecule type" value="Genomic_DNA"/>
</dbReference>
<reference evidence="1" key="1">
    <citation type="submission" date="2018-10" db="EMBL/GenBank/DDBJ databases">
        <title>Effector identification in a new, highly contiguous assembly of the strawberry crown rot pathogen Phytophthora cactorum.</title>
        <authorList>
            <person name="Armitage A.D."/>
            <person name="Nellist C.F."/>
            <person name="Bates H."/>
            <person name="Vickerstaff R.J."/>
            <person name="Harrison R.J."/>
        </authorList>
    </citation>
    <scope>NUCLEOTIDE SEQUENCE</scope>
    <source>
        <strain evidence="1">4040</strain>
    </source>
</reference>
<evidence type="ECO:0008006" key="3">
    <source>
        <dbReference type="Google" id="ProtNLM"/>
    </source>
</evidence>
<dbReference type="AlphaFoldDB" id="A0A8T1DT76"/>
<dbReference type="Gene3D" id="3.30.420.10">
    <property type="entry name" value="Ribonuclease H-like superfamily/Ribonuclease H"/>
    <property type="match status" value="1"/>
</dbReference>
<dbReference type="Proteomes" id="UP000736787">
    <property type="component" value="Unassembled WGS sequence"/>
</dbReference>
<dbReference type="InterPro" id="IPR036397">
    <property type="entry name" value="RNaseH_sf"/>
</dbReference>
<comment type="caution">
    <text evidence="1">The sequence shown here is derived from an EMBL/GenBank/DDBJ whole genome shotgun (WGS) entry which is preliminary data.</text>
</comment>
<dbReference type="GO" id="GO:0003676">
    <property type="term" value="F:nucleic acid binding"/>
    <property type="evidence" value="ECO:0007669"/>
    <property type="project" value="InterPro"/>
</dbReference>
<protein>
    <recommendedName>
        <fullName evidence="3">Integrase catalytic domain-containing protein</fullName>
    </recommendedName>
</protein>
<evidence type="ECO:0000313" key="2">
    <source>
        <dbReference type="Proteomes" id="UP000736787"/>
    </source>
</evidence>
<sequence>MFVSESQNDWGLNLPSVLFAYRTSFHESLGDSSFFSIYGGGPVLPLDLAFLSTTNEWKSNGVVAYGRRLFLSMREVG</sequence>
<accession>A0A8T1DT76</accession>
<name>A0A8T1DT76_9STRA</name>
<evidence type="ECO:0000313" key="1">
    <source>
        <dbReference type="EMBL" id="KAG2944817.1"/>
    </source>
</evidence>
<proteinExistence type="predicted"/>
<organism evidence="1 2">
    <name type="scientific">Phytophthora cactorum</name>
    <dbReference type="NCBI Taxonomy" id="29920"/>
    <lineage>
        <taxon>Eukaryota</taxon>
        <taxon>Sar</taxon>
        <taxon>Stramenopiles</taxon>
        <taxon>Oomycota</taxon>
        <taxon>Peronosporomycetes</taxon>
        <taxon>Peronosporales</taxon>
        <taxon>Peronosporaceae</taxon>
        <taxon>Phytophthora</taxon>
    </lineage>
</organism>
<gene>
    <name evidence="1" type="ORF">PC117_g8848</name>
</gene>